<gene>
    <name evidence="3" type="ORF">COY67_00805</name>
</gene>
<dbReference type="GO" id="GO:0003993">
    <property type="term" value="F:acid phosphatase activity"/>
    <property type="evidence" value="ECO:0007669"/>
    <property type="project" value="InterPro"/>
</dbReference>
<sequence>MLQSKEKFNLILFFGLILLIVSFLPSAAKAEIAISNIEVVDMINRTAHIKWSTYNNPTKGIVYYGLTPDQLDDSIAYGSYSYTHDVALTGLLRDQDYYYRILAIGEGEDVVESYVQLFSTDNMIDTVKPEFDKQEIVEIRGDAVALYWTTNEKTQGRVYYGTDSEDLDKYTSKTKLGLTHEVVITNLDRGTNYYLRIIATDEDGNERLGKLLRVNTYSEIQTTKAQTTLTINNFKPQGYDETLIFPTRVVLSWQSNLAGKSRIYYGTSENKLSKKIDVTLVPRSRYHKVVLADLLPETIYYYKVEVYDAVYSKKLTSAVRTFETAKESGESVVGGDYSANLIDSDLDGLEDSYEIEIGTDPTDSDSDDDGYSDKIEVDHGYDPLGSGKKAIFAYVKPRINNAIESVKASELRDLIESQVGKLRISVQDWYKLVNAYIYGEYPVEAIIKAIQYSGKTVHPEIPWQSWSKSLDYQNYINR</sequence>
<dbReference type="AlphaFoldDB" id="A0A2M7RF19"/>
<evidence type="ECO:0000313" key="4">
    <source>
        <dbReference type="Proteomes" id="UP000228689"/>
    </source>
</evidence>
<evidence type="ECO:0000256" key="1">
    <source>
        <dbReference type="ARBA" id="ARBA00022729"/>
    </source>
</evidence>
<dbReference type="InterPro" id="IPR036116">
    <property type="entry name" value="FN3_sf"/>
</dbReference>
<comment type="caution">
    <text evidence="3">The sequence shown here is derived from an EMBL/GenBank/DDBJ whole genome shotgun (WGS) entry which is preliminary data.</text>
</comment>
<dbReference type="InterPro" id="IPR015914">
    <property type="entry name" value="PAPs_N"/>
</dbReference>
<dbReference type="PANTHER" id="PTHR22953">
    <property type="entry name" value="ACID PHOSPHATASE RELATED"/>
    <property type="match status" value="1"/>
</dbReference>
<keyword evidence="1" id="KW-0732">Signal</keyword>
<organism evidence="3 4">
    <name type="scientific">Candidatus Komeilibacteria bacterium CG_4_10_14_0_8_um_filter_37_78</name>
    <dbReference type="NCBI Taxonomy" id="1974471"/>
    <lineage>
        <taxon>Bacteria</taxon>
        <taxon>Candidatus Komeiliibacteriota</taxon>
    </lineage>
</organism>
<dbReference type="InterPro" id="IPR003961">
    <property type="entry name" value="FN3_dom"/>
</dbReference>
<feature type="domain" description="Fibronectin type-III" evidence="2">
    <location>
        <begin position="31"/>
        <end position="109"/>
    </location>
</feature>
<dbReference type="InterPro" id="IPR039331">
    <property type="entry name" value="PAPs-like"/>
</dbReference>
<dbReference type="EMBL" id="PFMC01000020">
    <property type="protein sequence ID" value="PIY95254.1"/>
    <property type="molecule type" value="Genomic_DNA"/>
</dbReference>
<dbReference type="Proteomes" id="UP000228689">
    <property type="component" value="Unassembled WGS sequence"/>
</dbReference>
<feature type="domain" description="Fibronectin type-III" evidence="2">
    <location>
        <begin position="233"/>
        <end position="312"/>
    </location>
</feature>
<dbReference type="CDD" id="cd00063">
    <property type="entry name" value="FN3"/>
    <property type="match status" value="1"/>
</dbReference>
<evidence type="ECO:0000259" key="2">
    <source>
        <dbReference type="SMART" id="SM00060"/>
    </source>
</evidence>
<protein>
    <recommendedName>
        <fullName evidence="2">Fibronectin type-III domain-containing protein</fullName>
    </recommendedName>
</protein>
<dbReference type="SUPFAM" id="SSF49363">
    <property type="entry name" value="Purple acid phosphatase, N-terminal domain"/>
    <property type="match status" value="1"/>
</dbReference>
<dbReference type="InterPro" id="IPR013783">
    <property type="entry name" value="Ig-like_fold"/>
</dbReference>
<reference evidence="4" key="1">
    <citation type="submission" date="2017-09" db="EMBL/GenBank/DDBJ databases">
        <title>Depth-based differentiation of microbial function through sediment-hosted aquifers and enrichment of novel symbionts in the deep terrestrial subsurface.</title>
        <authorList>
            <person name="Probst A.J."/>
            <person name="Ladd B."/>
            <person name="Jarett J.K."/>
            <person name="Geller-Mcgrath D.E."/>
            <person name="Sieber C.M.K."/>
            <person name="Emerson J.B."/>
            <person name="Anantharaman K."/>
            <person name="Thomas B.C."/>
            <person name="Malmstrom R."/>
            <person name="Stieglmeier M."/>
            <person name="Klingl A."/>
            <person name="Woyke T."/>
            <person name="Ryan C.M."/>
            <person name="Banfield J.F."/>
        </authorList>
    </citation>
    <scope>NUCLEOTIDE SEQUENCE [LARGE SCALE GENOMIC DNA]</scope>
</reference>
<dbReference type="Gene3D" id="2.60.40.10">
    <property type="entry name" value="Immunoglobulins"/>
    <property type="match status" value="1"/>
</dbReference>
<dbReference type="Gene3D" id="2.60.40.380">
    <property type="entry name" value="Purple acid phosphatase-like, N-terminal"/>
    <property type="match status" value="2"/>
</dbReference>
<dbReference type="Pfam" id="PF16656">
    <property type="entry name" value="Pur_ac_phosph_N"/>
    <property type="match status" value="2"/>
</dbReference>
<proteinExistence type="predicted"/>
<dbReference type="SUPFAM" id="SSF49265">
    <property type="entry name" value="Fibronectin type III"/>
    <property type="match status" value="1"/>
</dbReference>
<accession>A0A2M7RF19</accession>
<evidence type="ECO:0000313" key="3">
    <source>
        <dbReference type="EMBL" id="PIY95254.1"/>
    </source>
</evidence>
<dbReference type="PANTHER" id="PTHR22953:SF153">
    <property type="entry name" value="PURPLE ACID PHOSPHATASE"/>
    <property type="match status" value="1"/>
</dbReference>
<dbReference type="SMART" id="SM00060">
    <property type="entry name" value="FN3"/>
    <property type="match status" value="3"/>
</dbReference>
<name>A0A2M7RF19_9BACT</name>
<feature type="domain" description="Fibronectin type-III" evidence="2">
    <location>
        <begin position="127"/>
        <end position="206"/>
    </location>
</feature>
<dbReference type="InterPro" id="IPR008963">
    <property type="entry name" value="Purple_acid_Pase-like_N"/>
</dbReference>
<dbReference type="GO" id="GO:0046872">
    <property type="term" value="F:metal ion binding"/>
    <property type="evidence" value="ECO:0007669"/>
    <property type="project" value="InterPro"/>
</dbReference>